<name>A0A2J6T5K7_9HELO</name>
<dbReference type="AlphaFoldDB" id="A0A2J6T5K7"/>
<dbReference type="Proteomes" id="UP000235371">
    <property type="component" value="Unassembled WGS sequence"/>
</dbReference>
<sequence>MKLLGSQWAEEDRKGLIKGSEERAATGLLKNLGGLALAIERAAELIKNDSIGGPNIASTYEEFKSQQTNLPKCPASARSDVVLALNSLWNMRFTNLSRNALALLSVLSLLSPDGILIDLFLPRNQKALDGRLAFCKQITQHMEDADSNTALSSVITPPPLLRKAIQAGRT</sequence>
<keyword evidence="2" id="KW-1185">Reference proteome</keyword>
<organism evidence="1 2">
    <name type="scientific">Hyaloscypha bicolor E</name>
    <dbReference type="NCBI Taxonomy" id="1095630"/>
    <lineage>
        <taxon>Eukaryota</taxon>
        <taxon>Fungi</taxon>
        <taxon>Dikarya</taxon>
        <taxon>Ascomycota</taxon>
        <taxon>Pezizomycotina</taxon>
        <taxon>Leotiomycetes</taxon>
        <taxon>Helotiales</taxon>
        <taxon>Hyaloscyphaceae</taxon>
        <taxon>Hyaloscypha</taxon>
        <taxon>Hyaloscypha bicolor</taxon>
    </lineage>
</organism>
<gene>
    <name evidence="1" type="ORF">K444DRAFT_442723</name>
</gene>
<accession>A0A2J6T5K7</accession>
<protein>
    <submittedName>
        <fullName evidence="1">Uncharacterized protein</fullName>
    </submittedName>
</protein>
<reference evidence="1 2" key="1">
    <citation type="submission" date="2016-04" db="EMBL/GenBank/DDBJ databases">
        <title>A degradative enzymes factory behind the ericoid mycorrhizal symbiosis.</title>
        <authorList>
            <consortium name="DOE Joint Genome Institute"/>
            <person name="Martino E."/>
            <person name="Morin E."/>
            <person name="Grelet G."/>
            <person name="Kuo A."/>
            <person name="Kohler A."/>
            <person name="Daghino S."/>
            <person name="Barry K."/>
            <person name="Choi C."/>
            <person name="Cichocki N."/>
            <person name="Clum A."/>
            <person name="Copeland A."/>
            <person name="Hainaut M."/>
            <person name="Haridas S."/>
            <person name="Labutti K."/>
            <person name="Lindquist E."/>
            <person name="Lipzen A."/>
            <person name="Khouja H.-R."/>
            <person name="Murat C."/>
            <person name="Ohm R."/>
            <person name="Olson A."/>
            <person name="Spatafora J."/>
            <person name="Veneault-Fourrey C."/>
            <person name="Henrissat B."/>
            <person name="Grigoriev I."/>
            <person name="Martin F."/>
            <person name="Perotto S."/>
        </authorList>
    </citation>
    <scope>NUCLEOTIDE SEQUENCE [LARGE SCALE GENOMIC DNA]</scope>
    <source>
        <strain evidence="1 2">E</strain>
    </source>
</reference>
<dbReference type="InParanoid" id="A0A2J6T5K7"/>
<evidence type="ECO:0000313" key="2">
    <source>
        <dbReference type="Proteomes" id="UP000235371"/>
    </source>
</evidence>
<dbReference type="RefSeq" id="XP_024735210.1">
    <property type="nucleotide sequence ID" value="XM_024872853.1"/>
</dbReference>
<evidence type="ECO:0000313" key="1">
    <source>
        <dbReference type="EMBL" id="PMD58306.1"/>
    </source>
</evidence>
<proteinExistence type="predicted"/>
<dbReference type="EMBL" id="KZ613828">
    <property type="protein sequence ID" value="PMD58306.1"/>
    <property type="molecule type" value="Genomic_DNA"/>
</dbReference>
<dbReference type="STRING" id="1095630.A0A2J6T5K7"/>
<dbReference type="GeneID" id="36580933"/>
<dbReference type="OrthoDB" id="6161812at2759"/>